<dbReference type="EMBL" id="JADJNC010000014">
    <property type="protein sequence ID" value="MBK7423435.1"/>
    <property type="molecule type" value="Genomic_DNA"/>
</dbReference>
<dbReference type="SUPFAM" id="SSF48452">
    <property type="entry name" value="TPR-like"/>
    <property type="match status" value="1"/>
</dbReference>
<dbReference type="Gene3D" id="1.25.40.10">
    <property type="entry name" value="Tetratricopeptide repeat domain"/>
    <property type="match status" value="1"/>
</dbReference>
<feature type="compositionally biased region" description="Polar residues" evidence="2">
    <location>
        <begin position="301"/>
        <end position="317"/>
    </location>
</feature>
<dbReference type="SMART" id="SM00028">
    <property type="entry name" value="TPR"/>
    <property type="match status" value="1"/>
</dbReference>
<keyword evidence="1" id="KW-0802">TPR repeat</keyword>
<dbReference type="Proteomes" id="UP000886602">
    <property type="component" value="Unassembled WGS sequence"/>
</dbReference>
<feature type="region of interest" description="Disordered" evidence="2">
    <location>
        <begin position="301"/>
        <end position="321"/>
    </location>
</feature>
<proteinExistence type="predicted"/>
<comment type="caution">
    <text evidence="3">The sequence shown here is derived from an EMBL/GenBank/DDBJ whole genome shotgun (WGS) entry which is preliminary data.</text>
</comment>
<sequence>MALHVFVAMPYGHQQDIDFDAVYAEVLKPALEAAGFEVFRAYEERRAGDIRTDMFQELLLADLVVVDLTLDNPNVWYELGVRHALRARGVLLIQSELDFQPFDIYTERKLHYHLKDGRPDPHHLQADRQSLASMALATMESWLGQAISPVFQLLDGLGEPAWRSLLLTGNNEFRAVYESWRHRIELARKRQRPGDIMVLAEETPTRALRSEARRMAGKALMQLRQYQLALEQFDAALELDPADPGNQRDKGLVLALLGRHDEAREWTDALLSERGDDPQNWCLLGRLELEDWVRHWREVNTNDPNANSAPPAGSNTDAMREKAGRELSRLIQAIEAYMKAFVSDPASFHAGLKACTLRHLQIHLGHPLGNPASLPNLEGGVIWACLAALERQPDDYATRACWAELTVLFNPPGQVGKAWREAVAVANKDRFALDASRQQLLILRALGFRAEGVETALAVLDEEMACLEEPWQARRLFLFSGHMIDSAERTTPRFPADREPIAADAIAAKLDELGCNGQDLAICGGACGGDLLFAEAALRRGCRVHLHLQYVETDFLQASVAFAGASWVDRYYAVKENALTRILIQPDELGPLPKGINAYVRNNLWQLYTALANGVDRVRCIALWNGEGGAGPGGTENMVDSVRQHSGRVSILDIRQLFGL</sequence>
<dbReference type="PROSITE" id="PS50005">
    <property type="entry name" value="TPR"/>
    <property type="match status" value="1"/>
</dbReference>
<dbReference type="Pfam" id="PF20308">
    <property type="entry name" value="TPR-S"/>
    <property type="match status" value="1"/>
</dbReference>
<dbReference type="AlphaFoldDB" id="A0A9D7FE60"/>
<evidence type="ECO:0000256" key="1">
    <source>
        <dbReference type="PROSITE-ProRule" id="PRU00339"/>
    </source>
</evidence>
<dbReference type="InterPro" id="IPR046880">
    <property type="entry name" value="TPR-S"/>
</dbReference>
<name>A0A9D7FE60_9RHOO</name>
<accession>A0A9D7FE60</accession>
<organism evidence="3 4">
    <name type="scientific">Candidatus Propionivibrio dominans</name>
    <dbReference type="NCBI Taxonomy" id="2954373"/>
    <lineage>
        <taxon>Bacteria</taxon>
        <taxon>Pseudomonadati</taxon>
        <taxon>Pseudomonadota</taxon>
        <taxon>Betaproteobacteria</taxon>
        <taxon>Rhodocyclales</taxon>
        <taxon>Rhodocyclaceae</taxon>
        <taxon>Propionivibrio</taxon>
    </lineage>
</organism>
<protein>
    <submittedName>
        <fullName evidence="3">Tetratricopeptide repeat protein</fullName>
    </submittedName>
</protein>
<dbReference type="InterPro" id="IPR011990">
    <property type="entry name" value="TPR-like_helical_dom_sf"/>
</dbReference>
<dbReference type="InterPro" id="IPR019734">
    <property type="entry name" value="TPR_rpt"/>
</dbReference>
<gene>
    <name evidence="3" type="ORF">IPJ48_10240</name>
</gene>
<evidence type="ECO:0000313" key="3">
    <source>
        <dbReference type="EMBL" id="MBK7423435.1"/>
    </source>
</evidence>
<reference evidence="3" key="1">
    <citation type="submission" date="2020-10" db="EMBL/GenBank/DDBJ databases">
        <title>Connecting structure to function with the recovery of over 1000 high-quality activated sludge metagenome-assembled genomes encoding full-length rRNA genes using long-read sequencing.</title>
        <authorList>
            <person name="Singleton C.M."/>
            <person name="Petriglieri F."/>
            <person name="Kristensen J.M."/>
            <person name="Kirkegaard R.H."/>
            <person name="Michaelsen T.Y."/>
            <person name="Andersen M.H."/>
            <person name="Karst S.M."/>
            <person name="Dueholm M.S."/>
            <person name="Nielsen P.H."/>
            <person name="Albertsen M."/>
        </authorList>
    </citation>
    <scope>NUCLEOTIDE SEQUENCE</scope>
    <source>
        <strain evidence="3">EsbW_18-Q3-R4-48_MAXAC.044</strain>
    </source>
</reference>
<feature type="repeat" description="TPR" evidence="1">
    <location>
        <begin position="210"/>
        <end position="243"/>
    </location>
</feature>
<evidence type="ECO:0000313" key="4">
    <source>
        <dbReference type="Proteomes" id="UP000886602"/>
    </source>
</evidence>
<evidence type="ECO:0000256" key="2">
    <source>
        <dbReference type="SAM" id="MobiDB-lite"/>
    </source>
</evidence>